<dbReference type="Pfam" id="PF08448">
    <property type="entry name" value="PAS_4"/>
    <property type="match status" value="1"/>
</dbReference>
<feature type="domain" description="GGDEF" evidence="6">
    <location>
        <begin position="188"/>
        <end position="319"/>
    </location>
</feature>
<evidence type="ECO:0000256" key="2">
    <source>
        <dbReference type="ARBA" id="ARBA00012528"/>
    </source>
</evidence>
<dbReference type="InterPro" id="IPR043128">
    <property type="entry name" value="Rev_trsase/Diguanyl_cyclase"/>
</dbReference>
<dbReference type="KEGG" id="nik:F5I99_10740"/>
<dbReference type="PANTHER" id="PTHR45138:SF9">
    <property type="entry name" value="DIGUANYLATE CYCLASE DGCM-RELATED"/>
    <property type="match status" value="1"/>
</dbReference>
<dbReference type="CDD" id="cd00130">
    <property type="entry name" value="PAS"/>
    <property type="match status" value="1"/>
</dbReference>
<dbReference type="EMBL" id="CP044222">
    <property type="protein sequence ID" value="QEW06948.1"/>
    <property type="molecule type" value="Genomic_DNA"/>
</dbReference>
<protein>
    <recommendedName>
        <fullName evidence="2">diguanylate cyclase</fullName>
        <ecNumber evidence="2">2.7.7.65</ecNumber>
    </recommendedName>
</protein>
<dbReference type="InterPro" id="IPR029787">
    <property type="entry name" value="Nucleotide_cyclase"/>
</dbReference>
<dbReference type="NCBIfam" id="TIGR00254">
    <property type="entry name" value="GGDEF"/>
    <property type="match status" value="1"/>
</dbReference>
<dbReference type="Pfam" id="PF00990">
    <property type="entry name" value="GGDEF"/>
    <property type="match status" value="1"/>
</dbReference>
<dbReference type="PANTHER" id="PTHR45138">
    <property type="entry name" value="REGULATORY COMPONENTS OF SENSORY TRANSDUCTION SYSTEM"/>
    <property type="match status" value="1"/>
</dbReference>
<dbReference type="NCBIfam" id="TIGR00229">
    <property type="entry name" value="sensory_box"/>
    <property type="match status" value="1"/>
</dbReference>
<sequence length="319" mass="36557">MTPQTPRNELHTLHWQMSLLDNLDVGLMVLDSDLKVALWNNFMVNHSGLPSSQVQGQSLFSVFPELDTLWFKRKLNSVLTLDNPAFMTWEERPWLFRFNSYRPITGSTRWMYQNVTLIPLTSPDGKIKQIGLIIYDVTDEAVSRQALEKANLELSKLSRTDHLTGLNNRGYWETCLQQEFERFIRTQQPTSLILLDIDHFKQVNDTQGHLAGDAVIRQLADIIRQMIRTTDIAGRYGGEEFGILLLNTPAVNAEILAERLRYAVETRPIAYEGEQLMVTISLGVAAADNSFQDYQSWLEKADQCLYQAKESGRNQFVTL</sequence>
<accession>A0A5J6LEV6</accession>
<dbReference type="InterPro" id="IPR035965">
    <property type="entry name" value="PAS-like_dom_sf"/>
</dbReference>
<gene>
    <name evidence="7" type="ORF">F5I99_10740</name>
</gene>
<proteinExistence type="predicted"/>
<name>A0A5J6LEV6_9GAMM</name>
<dbReference type="Proteomes" id="UP000325606">
    <property type="component" value="Chromosome"/>
</dbReference>
<dbReference type="EC" id="2.7.7.65" evidence="2"/>
<dbReference type="SMART" id="SM00091">
    <property type="entry name" value="PAS"/>
    <property type="match status" value="1"/>
</dbReference>
<evidence type="ECO:0000313" key="8">
    <source>
        <dbReference type="Proteomes" id="UP000325606"/>
    </source>
</evidence>
<keyword evidence="8" id="KW-1185">Reference proteome</keyword>
<dbReference type="Gene3D" id="3.30.70.270">
    <property type="match status" value="1"/>
</dbReference>
<dbReference type="SUPFAM" id="SSF55785">
    <property type="entry name" value="PYP-like sensor domain (PAS domain)"/>
    <property type="match status" value="1"/>
</dbReference>
<dbReference type="GO" id="GO:1902201">
    <property type="term" value="P:negative regulation of bacterial-type flagellum-dependent cell motility"/>
    <property type="evidence" value="ECO:0007669"/>
    <property type="project" value="TreeGrafter"/>
</dbReference>
<evidence type="ECO:0000259" key="5">
    <source>
        <dbReference type="PROSITE" id="PS50113"/>
    </source>
</evidence>
<dbReference type="AlphaFoldDB" id="A0A5J6LEV6"/>
<dbReference type="Gene3D" id="3.30.450.20">
    <property type="entry name" value="PAS domain"/>
    <property type="match status" value="1"/>
</dbReference>
<feature type="domain" description="PAC" evidence="5">
    <location>
        <begin position="92"/>
        <end position="149"/>
    </location>
</feature>
<organism evidence="7 8">
    <name type="scientific">Nitrincola iocasae</name>
    <dbReference type="NCBI Taxonomy" id="2614693"/>
    <lineage>
        <taxon>Bacteria</taxon>
        <taxon>Pseudomonadati</taxon>
        <taxon>Pseudomonadota</taxon>
        <taxon>Gammaproteobacteria</taxon>
        <taxon>Oceanospirillales</taxon>
        <taxon>Oceanospirillaceae</taxon>
        <taxon>Nitrincola</taxon>
    </lineage>
</organism>
<feature type="domain" description="PAS" evidence="4">
    <location>
        <begin position="19"/>
        <end position="82"/>
    </location>
</feature>
<comment type="cofactor">
    <cofactor evidence="1">
        <name>Mg(2+)</name>
        <dbReference type="ChEBI" id="CHEBI:18420"/>
    </cofactor>
</comment>
<dbReference type="PROSITE" id="PS50112">
    <property type="entry name" value="PAS"/>
    <property type="match status" value="1"/>
</dbReference>
<comment type="catalytic activity">
    <reaction evidence="3">
        <text>2 GTP = 3',3'-c-di-GMP + 2 diphosphate</text>
        <dbReference type="Rhea" id="RHEA:24898"/>
        <dbReference type="ChEBI" id="CHEBI:33019"/>
        <dbReference type="ChEBI" id="CHEBI:37565"/>
        <dbReference type="ChEBI" id="CHEBI:58805"/>
        <dbReference type="EC" id="2.7.7.65"/>
    </reaction>
</comment>
<dbReference type="GO" id="GO:0052621">
    <property type="term" value="F:diguanylate cyclase activity"/>
    <property type="evidence" value="ECO:0007669"/>
    <property type="project" value="UniProtKB-EC"/>
</dbReference>
<evidence type="ECO:0000313" key="7">
    <source>
        <dbReference type="EMBL" id="QEW06948.1"/>
    </source>
</evidence>
<dbReference type="GO" id="GO:0043709">
    <property type="term" value="P:cell adhesion involved in single-species biofilm formation"/>
    <property type="evidence" value="ECO:0007669"/>
    <property type="project" value="TreeGrafter"/>
</dbReference>
<dbReference type="SMART" id="SM00267">
    <property type="entry name" value="GGDEF"/>
    <property type="match status" value="1"/>
</dbReference>
<dbReference type="InterPro" id="IPR000014">
    <property type="entry name" value="PAS"/>
</dbReference>
<dbReference type="InterPro" id="IPR050469">
    <property type="entry name" value="Diguanylate_Cyclase"/>
</dbReference>
<dbReference type="RefSeq" id="WP_151055883.1">
    <property type="nucleotide sequence ID" value="NZ_CP044222.1"/>
</dbReference>
<dbReference type="GO" id="GO:0005886">
    <property type="term" value="C:plasma membrane"/>
    <property type="evidence" value="ECO:0007669"/>
    <property type="project" value="TreeGrafter"/>
</dbReference>
<dbReference type="PROSITE" id="PS50887">
    <property type="entry name" value="GGDEF"/>
    <property type="match status" value="1"/>
</dbReference>
<evidence type="ECO:0000256" key="1">
    <source>
        <dbReference type="ARBA" id="ARBA00001946"/>
    </source>
</evidence>
<dbReference type="PROSITE" id="PS50113">
    <property type="entry name" value="PAC"/>
    <property type="match status" value="1"/>
</dbReference>
<dbReference type="SUPFAM" id="SSF55073">
    <property type="entry name" value="Nucleotide cyclase"/>
    <property type="match status" value="1"/>
</dbReference>
<evidence type="ECO:0000256" key="3">
    <source>
        <dbReference type="ARBA" id="ARBA00034247"/>
    </source>
</evidence>
<dbReference type="InterPro" id="IPR000160">
    <property type="entry name" value="GGDEF_dom"/>
</dbReference>
<dbReference type="CDD" id="cd01949">
    <property type="entry name" value="GGDEF"/>
    <property type="match status" value="1"/>
</dbReference>
<dbReference type="FunFam" id="3.30.70.270:FF:000001">
    <property type="entry name" value="Diguanylate cyclase domain protein"/>
    <property type="match status" value="1"/>
</dbReference>
<evidence type="ECO:0000259" key="6">
    <source>
        <dbReference type="PROSITE" id="PS50887"/>
    </source>
</evidence>
<evidence type="ECO:0000259" key="4">
    <source>
        <dbReference type="PROSITE" id="PS50112"/>
    </source>
</evidence>
<dbReference type="InterPro" id="IPR013656">
    <property type="entry name" value="PAS_4"/>
</dbReference>
<dbReference type="InterPro" id="IPR000700">
    <property type="entry name" value="PAS-assoc_C"/>
</dbReference>
<reference evidence="7 8" key="1">
    <citation type="submission" date="2019-09" db="EMBL/GenBank/DDBJ databases">
        <title>Nitrincola iocasae sp. nov., a bacterium isolated from the sediment collected at a cold seep field in South China Sea.</title>
        <authorList>
            <person name="Zhang H."/>
            <person name="Wang H."/>
            <person name="Li C."/>
        </authorList>
    </citation>
    <scope>NUCLEOTIDE SEQUENCE [LARGE SCALE GENOMIC DNA]</scope>
    <source>
        <strain evidence="7 8">KXZD1103</strain>
    </source>
</reference>